<keyword evidence="2" id="KW-1185">Reference proteome</keyword>
<dbReference type="AlphaFoldDB" id="A0A844W952"/>
<evidence type="ECO:0000313" key="1">
    <source>
        <dbReference type="EMBL" id="MWB77038.1"/>
    </source>
</evidence>
<dbReference type="SUPFAM" id="SSF56112">
    <property type="entry name" value="Protein kinase-like (PK-like)"/>
    <property type="match status" value="1"/>
</dbReference>
<dbReference type="GO" id="GO:0016773">
    <property type="term" value="F:phosphotransferase activity, alcohol group as acceptor"/>
    <property type="evidence" value="ECO:0007669"/>
    <property type="project" value="InterPro"/>
</dbReference>
<dbReference type="GO" id="GO:0019748">
    <property type="term" value="P:secondary metabolic process"/>
    <property type="evidence" value="ECO:0007669"/>
    <property type="project" value="InterPro"/>
</dbReference>
<protein>
    <submittedName>
        <fullName evidence="1">Phosphotransferase</fullName>
    </submittedName>
</protein>
<organism evidence="1 2">
    <name type="scientific">Pseudooceanicola pacificus</name>
    <dbReference type="NCBI Taxonomy" id="2676438"/>
    <lineage>
        <taxon>Bacteria</taxon>
        <taxon>Pseudomonadati</taxon>
        <taxon>Pseudomonadota</taxon>
        <taxon>Alphaproteobacteria</taxon>
        <taxon>Rhodobacterales</taxon>
        <taxon>Paracoccaceae</taxon>
        <taxon>Pseudooceanicola</taxon>
    </lineage>
</organism>
<dbReference type="EMBL" id="WNXQ01000002">
    <property type="protein sequence ID" value="MWB77038.1"/>
    <property type="molecule type" value="Genomic_DNA"/>
</dbReference>
<dbReference type="InterPro" id="IPR006748">
    <property type="entry name" value="NH2Glyco/OHUrea_AB-resist_kin"/>
</dbReference>
<proteinExistence type="predicted"/>
<comment type="caution">
    <text evidence="1">The sequence shown here is derived from an EMBL/GenBank/DDBJ whole genome shotgun (WGS) entry which is preliminary data.</text>
</comment>
<evidence type="ECO:0000313" key="2">
    <source>
        <dbReference type="Proteomes" id="UP000443843"/>
    </source>
</evidence>
<dbReference type="InterPro" id="IPR011009">
    <property type="entry name" value="Kinase-like_dom_sf"/>
</dbReference>
<reference evidence="1 2" key="1">
    <citation type="submission" date="2019-11" db="EMBL/GenBank/DDBJ databases">
        <title>Pseudooceanicola pacifica sp. nov., isolated from deep-sea sediment of the Pacific Ocean.</title>
        <authorList>
            <person name="Lyu L."/>
        </authorList>
    </citation>
    <scope>NUCLEOTIDE SEQUENCE [LARGE SCALE GENOMIC DNA]</scope>
    <source>
        <strain evidence="1 2">216_PA32_1</strain>
    </source>
</reference>
<name>A0A844W952_9RHOB</name>
<sequence length="311" mass="33021">MSNVMRRTFQSFWPGRKGDRAASLSCRGDCARVRGMETLPDSILQAHGLRAAQVAERSALATIWRVTRGDGSPAALKVYHGSDMANEAPGFALMQALDGHGAALVHSVGRTTALMEWLDGPSLGDMVRAGDDVTATAELAATAARLHARALPCDGLPVLADWFAALFALQFAPDCPAPARRDIAAARALARRLLDSQGPARGLHGDLHHDNIRLCSRGYVAFDAKGVAGDIGYELANALRNPSGVPDLIRDPAVLRRRASVWAPALGQTPDRLLQWGAAKCALSIAWRAGGTLACDRELDLLSILLGLGRA</sequence>
<accession>A0A844W952</accession>
<keyword evidence="1" id="KW-0808">Transferase</keyword>
<gene>
    <name evidence="1" type="ORF">GLS40_03240</name>
</gene>
<dbReference type="Pfam" id="PF04655">
    <property type="entry name" value="APH_6_hur"/>
    <property type="match status" value="1"/>
</dbReference>
<dbReference type="Proteomes" id="UP000443843">
    <property type="component" value="Unassembled WGS sequence"/>
</dbReference>